<comment type="caution">
    <text evidence="2">The sequence shown here is derived from an EMBL/GenBank/DDBJ whole genome shotgun (WGS) entry which is preliminary data.</text>
</comment>
<proteinExistence type="predicted"/>
<dbReference type="AlphaFoldDB" id="A0A7W7Y9A2"/>
<feature type="transmembrane region" description="Helical" evidence="1">
    <location>
        <begin position="96"/>
        <end position="116"/>
    </location>
</feature>
<evidence type="ECO:0000313" key="3">
    <source>
        <dbReference type="Proteomes" id="UP000590740"/>
    </source>
</evidence>
<organism evidence="2 3">
    <name type="scientific">Prosthecobacter vanneervenii</name>
    <dbReference type="NCBI Taxonomy" id="48466"/>
    <lineage>
        <taxon>Bacteria</taxon>
        <taxon>Pseudomonadati</taxon>
        <taxon>Verrucomicrobiota</taxon>
        <taxon>Verrucomicrobiia</taxon>
        <taxon>Verrucomicrobiales</taxon>
        <taxon>Verrucomicrobiaceae</taxon>
        <taxon>Prosthecobacter</taxon>
    </lineage>
</organism>
<protein>
    <submittedName>
        <fullName evidence="2">Putative membrane protein YphA (DoxX/SURF4 family)</fullName>
    </submittedName>
</protein>
<keyword evidence="1" id="KW-0472">Membrane</keyword>
<accession>A0A7W7Y9A2</accession>
<evidence type="ECO:0000313" key="2">
    <source>
        <dbReference type="EMBL" id="MBB5031961.1"/>
    </source>
</evidence>
<keyword evidence="3" id="KW-1185">Reference proteome</keyword>
<evidence type="ECO:0000256" key="1">
    <source>
        <dbReference type="SAM" id="Phobius"/>
    </source>
</evidence>
<sequence>MLEYTGGNPAAAQAPLSSFFQTAAILRIGTGLLLMTRYGLGAAQDAYHFFWQEKSWDWVPAFHQAGMPYAHLLAPVVAVLVFGVALSWIIGFLTRLFALLFLPVVITTLVVLQHAGSPKVEAAWLYLIITATLLLFGSGSVSVDQLFRLGQGGGMKKRR</sequence>
<feature type="transmembrane region" description="Helical" evidence="1">
    <location>
        <begin position="69"/>
        <end position="89"/>
    </location>
</feature>
<reference evidence="2 3" key="1">
    <citation type="submission" date="2020-08" db="EMBL/GenBank/DDBJ databases">
        <title>Genomic Encyclopedia of Type Strains, Phase IV (KMG-IV): sequencing the most valuable type-strain genomes for metagenomic binning, comparative biology and taxonomic classification.</title>
        <authorList>
            <person name="Goeker M."/>
        </authorList>
    </citation>
    <scope>NUCLEOTIDE SEQUENCE [LARGE SCALE GENOMIC DNA]</scope>
    <source>
        <strain evidence="2 3">DSM 12252</strain>
    </source>
</reference>
<gene>
    <name evidence="2" type="ORF">HNQ65_001529</name>
</gene>
<dbReference type="RefSeq" id="WP_184338885.1">
    <property type="nucleotide sequence ID" value="NZ_JACHIG010000002.1"/>
</dbReference>
<keyword evidence="1" id="KW-1133">Transmembrane helix</keyword>
<dbReference type="Proteomes" id="UP000590740">
    <property type="component" value="Unassembled WGS sequence"/>
</dbReference>
<feature type="transmembrane region" description="Helical" evidence="1">
    <location>
        <begin position="122"/>
        <end position="147"/>
    </location>
</feature>
<name>A0A7W7Y9A2_9BACT</name>
<dbReference type="EMBL" id="JACHIG010000002">
    <property type="protein sequence ID" value="MBB5031961.1"/>
    <property type="molecule type" value="Genomic_DNA"/>
</dbReference>
<keyword evidence="1" id="KW-0812">Transmembrane</keyword>